<dbReference type="EC" id="5.1.1.13" evidence="1"/>
<dbReference type="InterPro" id="IPR015942">
    <property type="entry name" value="Asp/Glu/hydantoin_racemase"/>
</dbReference>
<dbReference type="AlphaFoldDB" id="A0A6S6TD13"/>
<dbReference type="GO" id="GO:0047689">
    <property type="term" value="F:aspartate racemase activity"/>
    <property type="evidence" value="ECO:0007669"/>
    <property type="project" value="UniProtKB-EC"/>
</dbReference>
<name>A0A6S6TD13_9BACT</name>
<protein>
    <submittedName>
        <fullName evidence="1">Aspartate racemase (EC)</fullName>
        <ecNumber evidence="1">5.1.1.13</ecNumber>
    </submittedName>
</protein>
<dbReference type="Pfam" id="PF01177">
    <property type="entry name" value="Asp_Glu_race"/>
    <property type="match status" value="1"/>
</dbReference>
<accession>A0A6S6TD13</accession>
<organism evidence="1">
    <name type="scientific">uncultured Aureispira sp</name>
    <dbReference type="NCBI Taxonomy" id="1331704"/>
    <lineage>
        <taxon>Bacteria</taxon>
        <taxon>Pseudomonadati</taxon>
        <taxon>Bacteroidota</taxon>
        <taxon>Saprospiria</taxon>
        <taxon>Saprospirales</taxon>
        <taxon>Saprospiraceae</taxon>
        <taxon>Aureispira</taxon>
        <taxon>environmental samples</taxon>
    </lineage>
</organism>
<sequence length="221" mass="24950">MKAKTIGLLGLGSKSTLFYIEALNAAYSKQNEEQNTLPLHLLNTNFNKINNLLPKPSKELEGIIQNYLNELIKLGVTEIIIPNITLHETIDRLNVSIPIIHPVHHTASEIVNKMHNNVVLFGSEYTMESNYIKSIFKEYNIATIAPSKEDRAFIDVVRKQVYQKTASKDLLDRFNLMIKKYAQNSAVVIACTELSVASTNSSRSIFDMVRIQIREGLKTTS</sequence>
<keyword evidence="1" id="KW-0413">Isomerase</keyword>
<proteinExistence type="predicted"/>
<reference evidence="1" key="1">
    <citation type="submission" date="2020-01" db="EMBL/GenBank/DDBJ databases">
        <authorList>
            <person name="Meier V. D."/>
            <person name="Meier V D."/>
        </authorList>
    </citation>
    <scope>NUCLEOTIDE SEQUENCE</scope>
    <source>
        <strain evidence="1">HLG_WM_MAG_10</strain>
    </source>
</reference>
<dbReference type="InterPro" id="IPR001920">
    <property type="entry name" value="Asp/Glu_race"/>
</dbReference>
<gene>
    <name evidence="1" type="ORF">HELGO_WM42802</name>
</gene>
<dbReference type="EMBL" id="CACVAQ010000244">
    <property type="protein sequence ID" value="CAA6817075.1"/>
    <property type="molecule type" value="Genomic_DNA"/>
</dbReference>
<dbReference type="Gene3D" id="3.40.50.1860">
    <property type="match status" value="2"/>
</dbReference>
<dbReference type="SUPFAM" id="SSF53681">
    <property type="entry name" value="Aspartate/glutamate racemase"/>
    <property type="match status" value="2"/>
</dbReference>
<evidence type="ECO:0000313" key="1">
    <source>
        <dbReference type="EMBL" id="CAA6817075.1"/>
    </source>
</evidence>